<accession>K7YRB2</accession>
<feature type="signal peptide" evidence="1">
    <location>
        <begin position="1"/>
        <end position="19"/>
    </location>
</feature>
<proteinExistence type="predicted"/>
<dbReference type="RefSeq" id="WP_015091826.1">
    <property type="nucleotide sequence ID" value="NC_019567.1"/>
</dbReference>
<dbReference type="InterPro" id="IPR011083">
    <property type="entry name" value="Phage_tail_collar_dom"/>
</dbReference>
<dbReference type="PATRIC" id="fig|1069642.3.peg.2685"/>
<evidence type="ECO:0000313" key="3">
    <source>
        <dbReference type="EMBL" id="AFY02396.1"/>
    </source>
</evidence>
<keyword evidence="1" id="KW-0732">Signal</keyword>
<dbReference type="Gene3D" id="3.90.1340.10">
    <property type="entry name" value="Phage tail collar domain"/>
    <property type="match status" value="1"/>
</dbReference>
<dbReference type="AlphaFoldDB" id="K7YRB2"/>
<dbReference type="KEGG" id="bbat:Bdt_2714"/>
<dbReference type="HOGENOM" id="CLU_1007094_0_0_7"/>
<evidence type="ECO:0000313" key="4">
    <source>
        <dbReference type="Proteomes" id="UP000010074"/>
    </source>
</evidence>
<evidence type="ECO:0000259" key="2">
    <source>
        <dbReference type="Pfam" id="PF07484"/>
    </source>
</evidence>
<name>K7YRB2_BDEBC</name>
<feature type="chain" id="PRO_5003913809" evidence="1">
    <location>
        <begin position="20"/>
        <end position="242"/>
    </location>
</feature>
<evidence type="ECO:0000256" key="1">
    <source>
        <dbReference type="SAM" id="SignalP"/>
    </source>
</evidence>
<protein>
    <submittedName>
        <fullName evidence="3">Tail Collar domain protein</fullName>
    </submittedName>
</protein>
<reference evidence="3 4" key="1">
    <citation type="journal article" date="2012" name="BMC Genomics">
        <title>Genome analysis of a simultaneously predatory and prey-independent, novel Bdellovibrio bacteriovorus from the River Tiber, supports in silico predictions of both ancient and recent lateral gene transfer from diverse bacteria.</title>
        <authorList>
            <person name="Hobley L."/>
            <person name="Lerner T.R."/>
            <person name="Williams L.E."/>
            <person name="Lambert C."/>
            <person name="Till R."/>
            <person name="Milner D.S."/>
            <person name="Basford S.M."/>
            <person name="Capeness M.J."/>
            <person name="Fenton A.K."/>
            <person name="Atterbury R.J."/>
            <person name="Harris M.A."/>
            <person name="Sockett R.E."/>
        </authorList>
    </citation>
    <scope>NUCLEOTIDE SEQUENCE [LARGE SCALE GENOMIC DNA]</scope>
    <source>
        <strain evidence="3 4">Tiberius</strain>
    </source>
</reference>
<sequence>MKKFTLVLALLTLSLTVKAQARELECGMSEVRAFNSAVTPDENAWTKADGRLMRITMNQALFALLGVQYGGDYRQTFALPKIEDIQLNGQSYSYYICVRGIWPSGGTDSANTGFMRQYAGNFNLDSYNERMLIREEALPIERYPALASILNRDLVQDNSVLMPTVTLPAVLKNVPTGTELNNILEVNGNYPAYQIACEKGGVYFALGKMREPENAKEIIVEGMAGISFGGVTKEAAHMYECL</sequence>
<feature type="domain" description="Phage tail collar" evidence="2">
    <location>
        <begin position="30"/>
        <end position="81"/>
    </location>
</feature>
<dbReference type="InterPro" id="IPR037053">
    <property type="entry name" value="Phage_tail_collar_dom_sf"/>
</dbReference>
<dbReference type="Proteomes" id="UP000010074">
    <property type="component" value="Chromosome"/>
</dbReference>
<dbReference type="STRING" id="1069642.Bdt_2714"/>
<dbReference type="Pfam" id="PF07484">
    <property type="entry name" value="Collar"/>
    <property type="match status" value="1"/>
</dbReference>
<dbReference type="EMBL" id="CP002930">
    <property type="protein sequence ID" value="AFY02396.1"/>
    <property type="molecule type" value="Genomic_DNA"/>
</dbReference>
<gene>
    <name evidence="3" type="ORF">Bdt_2714</name>
</gene>
<dbReference type="SUPFAM" id="SSF88874">
    <property type="entry name" value="Receptor-binding domain of short tail fibre protein gp12"/>
    <property type="match status" value="1"/>
</dbReference>
<organism evidence="3 4">
    <name type="scientific">Bdellovibrio bacteriovorus str. Tiberius</name>
    <dbReference type="NCBI Taxonomy" id="1069642"/>
    <lineage>
        <taxon>Bacteria</taxon>
        <taxon>Pseudomonadati</taxon>
        <taxon>Bdellovibrionota</taxon>
        <taxon>Bdellovibrionia</taxon>
        <taxon>Bdellovibrionales</taxon>
        <taxon>Pseudobdellovibrionaceae</taxon>
        <taxon>Bdellovibrio</taxon>
    </lineage>
</organism>